<dbReference type="CDD" id="cd18574">
    <property type="entry name" value="ABC_6TM_ABCB8_like"/>
    <property type="match status" value="1"/>
</dbReference>
<feature type="transmembrane region" description="Helical" evidence="8">
    <location>
        <begin position="301"/>
        <end position="321"/>
    </location>
</feature>
<evidence type="ECO:0000259" key="9">
    <source>
        <dbReference type="PROSITE" id="PS50929"/>
    </source>
</evidence>
<keyword evidence="7 8" id="KW-0472">Membrane</keyword>
<evidence type="ECO:0000313" key="10">
    <source>
        <dbReference type="Proteomes" id="UP000694941"/>
    </source>
</evidence>
<dbReference type="Pfam" id="PF00664">
    <property type="entry name" value="ABC_membrane"/>
    <property type="match status" value="1"/>
</dbReference>
<dbReference type="PROSITE" id="PS50929">
    <property type="entry name" value="ABC_TM1F"/>
    <property type="match status" value="1"/>
</dbReference>
<dbReference type="RefSeq" id="XP_013787661.2">
    <property type="nucleotide sequence ID" value="XM_013932207.2"/>
</dbReference>
<feature type="transmembrane region" description="Helical" evidence="8">
    <location>
        <begin position="145"/>
        <end position="162"/>
    </location>
</feature>
<feature type="transmembrane region" description="Helical" evidence="8">
    <location>
        <begin position="204"/>
        <end position="224"/>
    </location>
</feature>
<dbReference type="GeneID" id="106471595"/>
<organism evidence="10 11">
    <name type="scientific">Limulus polyphemus</name>
    <name type="common">Atlantic horseshoe crab</name>
    <dbReference type="NCBI Taxonomy" id="6850"/>
    <lineage>
        <taxon>Eukaryota</taxon>
        <taxon>Metazoa</taxon>
        <taxon>Ecdysozoa</taxon>
        <taxon>Arthropoda</taxon>
        <taxon>Chelicerata</taxon>
        <taxon>Merostomata</taxon>
        <taxon>Xiphosura</taxon>
        <taxon>Limulidae</taxon>
        <taxon>Limulus</taxon>
    </lineage>
</organism>
<keyword evidence="3" id="KW-0813">Transport</keyword>
<evidence type="ECO:0000256" key="5">
    <source>
        <dbReference type="ARBA" id="ARBA00022989"/>
    </source>
</evidence>
<feature type="transmembrane region" description="Helical" evidence="8">
    <location>
        <begin position="278"/>
        <end position="295"/>
    </location>
</feature>
<comment type="similarity">
    <text evidence="2">Belongs to the ABC transporter superfamily. ABCB family. Multidrug resistance exporter (TC 3.A.1.201) subfamily.</text>
</comment>
<dbReference type="SUPFAM" id="SSF90123">
    <property type="entry name" value="ABC transporter transmembrane region"/>
    <property type="match status" value="1"/>
</dbReference>
<dbReference type="Gene3D" id="1.20.1560.10">
    <property type="entry name" value="ABC transporter type 1, transmembrane domain"/>
    <property type="match status" value="1"/>
</dbReference>
<evidence type="ECO:0000256" key="4">
    <source>
        <dbReference type="ARBA" id="ARBA00022692"/>
    </source>
</evidence>
<reference evidence="11" key="1">
    <citation type="submission" date="2025-08" db="UniProtKB">
        <authorList>
            <consortium name="RefSeq"/>
        </authorList>
    </citation>
    <scope>IDENTIFICATION</scope>
    <source>
        <tissue evidence="11">Muscle</tissue>
    </source>
</reference>
<keyword evidence="5 8" id="KW-1133">Transmembrane helix</keyword>
<keyword evidence="4 8" id="KW-0812">Transmembrane</keyword>
<evidence type="ECO:0000256" key="6">
    <source>
        <dbReference type="ARBA" id="ARBA00023065"/>
    </source>
</evidence>
<comment type="subcellular location">
    <subcellularLocation>
        <location evidence="1">Membrane</location>
        <topology evidence="1">Multi-pass membrane protein</topology>
    </subcellularLocation>
</comment>
<evidence type="ECO:0000313" key="11">
    <source>
        <dbReference type="RefSeq" id="XP_013787661.2"/>
    </source>
</evidence>
<dbReference type="InterPro" id="IPR036640">
    <property type="entry name" value="ABC1_TM_sf"/>
</dbReference>
<protein>
    <submittedName>
        <fullName evidence="11">ATP-binding cassette sub-family B member 8, mitochondrial-like isoform X1</fullName>
    </submittedName>
</protein>
<proteinExistence type="inferred from homology"/>
<evidence type="ECO:0000256" key="3">
    <source>
        <dbReference type="ARBA" id="ARBA00022448"/>
    </source>
</evidence>
<dbReference type="Proteomes" id="UP000694941">
    <property type="component" value="Unplaced"/>
</dbReference>
<gene>
    <name evidence="11" type="primary">LOC106471595</name>
</gene>
<evidence type="ECO:0000256" key="8">
    <source>
        <dbReference type="SAM" id="Phobius"/>
    </source>
</evidence>
<evidence type="ECO:0000256" key="2">
    <source>
        <dbReference type="ARBA" id="ARBA00007577"/>
    </source>
</evidence>
<sequence length="446" mass="50261">MSHLWLISRIMSCSRFYSVKKCMFLHSLRIPSLVPCEGHWYSLIYLSAKNVKSFCFKQLLTTVNKLPTKKFRKLVTSPLLNYGSIFFTGAVLVHSRKNITYVYCESLQKPKRRQGKQKYNEMFDQKESEPQFDWQMFFHFLKPEMWFIIVAVVSAFVVALLNTKIPSLLGDVINVVSRFTRNGGSLDDKTDFLQTVKGPAVHLVYLYLVQSIFTFVYISTLSCAGERLACRIRQELFASILRQDVTFFDAHRTGEIVSRLTIDVQDFKSSFKMCISQGFRSFTQTAGCVISLYLISPKMTAIMLVAVPAIILTGTTLGAILRKVSKLAQEQGSYAAAVADEAVGNIRTVRAFAMEYKEEELYNHETEEVRKLNTSLGIGIGAFQGLTNLALNGIVLGVMYIGGSLMSSNELSPGSLMSFLVATQTIQSQCSSFRTCKLSKMKIERK</sequence>
<dbReference type="PANTHER" id="PTHR43394:SF17">
    <property type="entry name" value="MITOCHONDRIAL POTASSIUM CHANNEL ATP-BINDING SUBUNIT"/>
    <property type="match status" value="1"/>
</dbReference>
<feature type="domain" description="ABC transmembrane type-1" evidence="9">
    <location>
        <begin position="149"/>
        <end position="433"/>
    </location>
</feature>
<evidence type="ECO:0000256" key="1">
    <source>
        <dbReference type="ARBA" id="ARBA00004141"/>
    </source>
</evidence>
<keyword evidence="6" id="KW-0406">Ion transport</keyword>
<dbReference type="InterPro" id="IPR039421">
    <property type="entry name" value="Type_1_exporter"/>
</dbReference>
<name>A0ABM1BS89_LIMPO</name>
<keyword evidence="10" id="KW-1185">Reference proteome</keyword>
<evidence type="ECO:0000256" key="7">
    <source>
        <dbReference type="ARBA" id="ARBA00023136"/>
    </source>
</evidence>
<dbReference type="PANTHER" id="PTHR43394">
    <property type="entry name" value="ATP-DEPENDENT PERMEASE MDL1, MITOCHONDRIAL"/>
    <property type="match status" value="1"/>
</dbReference>
<dbReference type="InterPro" id="IPR011527">
    <property type="entry name" value="ABC1_TM_dom"/>
</dbReference>
<accession>A0ABM1BS89</accession>